<comment type="subcellular location">
    <subcellularLocation>
        <location evidence="1">Membrane</location>
        <topology evidence="1">Multi-pass membrane protein</topology>
    </subcellularLocation>
</comment>
<dbReference type="GO" id="GO:0015280">
    <property type="term" value="F:ligand-gated sodium channel activity"/>
    <property type="evidence" value="ECO:0007669"/>
    <property type="project" value="TreeGrafter"/>
</dbReference>
<dbReference type="EMBL" id="JAODUO010001737">
    <property type="protein sequence ID" value="KAK2159184.1"/>
    <property type="molecule type" value="Genomic_DNA"/>
</dbReference>
<keyword evidence="6" id="KW-0915">Sodium</keyword>
<reference evidence="13" key="1">
    <citation type="journal article" date="2023" name="Mol. Biol. Evol.">
        <title>Third-Generation Sequencing Reveals the Adaptive Role of the Epigenome in Three Deep-Sea Polychaetes.</title>
        <authorList>
            <person name="Perez M."/>
            <person name="Aroh O."/>
            <person name="Sun Y."/>
            <person name="Lan Y."/>
            <person name="Juniper S.K."/>
            <person name="Young C.R."/>
            <person name="Angers B."/>
            <person name="Qian P.Y."/>
        </authorList>
    </citation>
    <scope>NUCLEOTIDE SEQUENCE</scope>
    <source>
        <strain evidence="13">R07B-5</strain>
    </source>
</reference>
<keyword evidence="7 11" id="KW-0406">Ion transport</keyword>
<evidence type="ECO:0000256" key="7">
    <source>
        <dbReference type="ARBA" id="ARBA00023065"/>
    </source>
</evidence>
<evidence type="ECO:0000256" key="2">
    <source>
        <dbReference type="ARBA" id="ARBA00022448"/>
    </source>
</evidence>
<comment type="caution">
    <text evidence="13">The sequence shown here is derived from an EMBL/GenBank/DDBJ whole genome shotgun (WGS) entry which is preliminary data.</text>
</comment>
<dbReference type="GO" id="GO:0005886">
    <property type="term" value="C:plasma membrane"/>
    <property type="evidence" value="ECO:0007669"/>
    <property type="project" value="TreeGrafter"/>
</dbReference>
<proteinExistence type="inferred from homology"/>
<evidence type="ECO:0000256" key="8">
    <source>
        <dbReference type="ARBA" id="ARBA00023136"/>
    </source>
</evidence>
<evidence type="ECO:0000256" key="9">
    <source>
        <dbReference type="ARBA" id="ARBA00023201"/>
    </source>
</evidence>
<dbReference type="InterPro" id="IPR001873">
    <property type="entry name" value="ENaC"/>
</dbReference>
<evidence type="ECO:0000256" key="3">
    <source>
        <dbReference type="ARBA" id="ARBA00022461"/>
    </source>
</evidence>
<keyword evidence="2 11" id="KW-0813">Transport</keyword>
<evidence type="ECO:0000256" key="6">
    <source>
        <dbReference type="ARBA" id="ARBA00023053"/>
    </source>
</evidence>
<accession>A0AAD9JTN0</accession>
<evidence type="ECO:0000313" key="14">
    <source>
        <dbReference type="Proteomes" id="UP001209878"/>
    </source>
</evidence>
<protein>
    <submittedName>
        <fullName evidence="13">Uncharacterized protein</fullName>
    </submittedName>
</protein>
<keyword evidence="3 11" id="KW-0894">Sodium channel</keyword>
<dbReference type="Pfam" id="PF00858">
    <property type="entry name" value="ASC"/>
    <property type="match status" value="2"/>
</dbReference>
<evidence type="ECO:0000256" key="1">
    <source>
        <dbReference type="ARBA" id="ARBA00004141"/>
    </source>
</evidence>
<keyword evidence="5 12" id="KW-1133">Transmembrane helix</keyword>
<dbReference type="PANTHER" id="PTHR11690">
    <property type="entry name" value="AMILORIDE-SENSITIVE SODIUM CHANNEL-RELATED"/>
    <property type="match status" value="1"/>
</dbReference>
<evidence type="ECO:0000256" key="11">
    <source>
        <dbReference type="RuleBase" id="RU000679"/>
    </source>
</evidence>
<sequence>MCLRNSPVSLSPRRTLWIAIVLFATSIYVYQCQNQVRLYLSHTVSWTMSMSRHEPLYFPAVTMCNQNAFRIVATAESGSYLWLDDMYRRSDISTFNYTKWDVGNTSMRDVFPQHAHLKEDMIMSFVGVKHGLQLVVNVEQYEYMEGPHSAVGLKLLLHRQGDVPLVNDFGDNVPTGMHTFVALSVSKETHLPPPHDECDASRKLRYYDQYTQAACYRECITDLVVATCHCRDHYMPPFDTGEHLAIIVASKLFHIIHQDCIKNRQKNSFESVLTIHSLHDRVCVIHFSFYNNYFMF</sequence>
<keyword evidence="8 12" id="KW-0472">Membrane</keyword>
<evidence type="ECO:0000256" key="12">
    <source>
        <dbReference type="SAM" id="Phobius"/>
    </source>
</evidence>
<keyword evidence="4 11" id="KW-0812">Transmembrane</keyword>
<keyword evidence="9 11" id="KW-0739">Sodium transport</keyword>
<dbReference type="Gene3D" id="1.10.287.820">
    <property type="entry name" value="Acid-sensing ion channel domain"/>
    <property type="match status" value="1"/>
</dbReference>
<gene>
    <name evidence="13" type="ORF">NP493_1740g00013</name>
</gene>
<name>A0AAD9JTN0_RIDPI</name>
<comment type="similarity">
    <text evidence="11">Belongs to the amiloride-sensitive sodium channel (TC 1.A.6) family.</text>
</comment>
<evidence type="ECO:0000256" key="4">
    <source>
        <dbReference type="ARBA" id="ARBA00022692"/>
    </source>
</evidence>
<organism evidence="13 14">
    <name type="scientific">Ridgeia piscesae</name>
    <name type="common">Tubeworm</name>
    <dbReference type="NCBI Taxonomy" id="27915"/>
    <lineage>
        <taxon>Eukaryota</taxon>
        <taxon>Metazoa</taxon>
        <taxon>Spiralia</taxon>
        <taxon>Lophotrochozoa</taxon>
        <taxon>Annelida</taxon>
        <taxon>Polychaeta</taxon>
        <taxon>Sedentaria</taxon>
        <taxon>Canalipalpata</taxon>
        <taxon>Sabellida</taxon>
        <taxon>Siboglinidae</taxon>
        <taxon>Ridgeia</taxon>
    </lineage>
</organism>
<keyword evidence="14" id="KW-1185">Reference proteome</keyword>
<dbReference type="Proteomes" id="UP001209878">
    <property type="component" value="Unassembled WGS sequence"/>
</dbReference>
<evidence type="ECO:0000256" key="10">
    <source>
        <dbReference type="ARBA" id="ARBA00023303"/>
    </source>
</evidence>
<keyword evidence="10 11" id="KW-0407">Ion channel</keyword>
<evidence type="ECO:0000256" key="5">
    <source>
        <dbReference type="ARBA" id="ARBA00022989"/>
    </source>
</evidence>
<feature type="transmembrane region" description="Helical" evidence="12">
    <location>
        <begin position="12"/>
        <end position="30"/>
    </location>
</feature>
<dbReference type="AlphaFoldDB" id="A0AAD9JTN0"/>
<evidence type="ECO:0000313" key="13">
    <source>
        <dbReference type="EMBL" id="KAK2159184.1"/>
    </source>
</evidence>